<keyword evidence="2" id="KW-1185">Reference proteome</keyword>
<evidence type="ECO:0000313" key="2">
    <source>
        <dbReference type="Proteomes" id="UP001142489"/>
    </source>
</evidence>
<comment type="caution">
    <text evidence="1">The sequence shown here is derived from an EMBL/GenBank/DDBJ whole genome shotgun (WGS) entry which is preliminary data.</text>
</comment>
<evidence type="ECO:0000313" key="1">
    <source>
        <dbReference type="EMBL" id="KAJ7324981.1"/>
    </source>
</evidence>
<proteinExistence type="predicted"/>
<protein>
    <submittedName>
        <fullName evidence="1">Uncharacterized protein</fullName>
    </submittedName>
</protein>
<organism evidence="1 2">
    <name type="scientific">Phrynocephalus forsythii</name>
    <dbReference type="NCBI Taxonomy" id="171643"/>
    <lineage>
        <taxon>Eukaryota</taxon>
        <taxon>Metazoa</taxon>
        <taxon>Chordata</taxon>
        <taxon>Craniata</taxon>
        <taxon>Vertebrata</taxon>
        <taxon>Euteleostomi</taxon>
        <taxon>Lepidosauria</taxon>
        <taxon>Squamata</taxon>
        <taxon>Bifurcata</taxon>
        <taxon>Unidentata</taxon>
        <taxon>Episquamata</taxon>
        <taxon>Toxicofera</taxon>
        <taxon>Iguania</taxon>
        <taxon>Acrodonta</taxon>
        <taxon>Agamidae</taxon>
        <taxon>Agaminae</taxon>
        <taxon>Phrynocephalus</taxon>
    </lineage>
</organism>
<accession>A0A9Q0XRG1</accession>
<sequence>MNSKEDGTKRRDYARRLSCGTIIGCPKTEATKQKNAWSSSIPETSRGWLRNVLFHCVDVRILIYIDFGFVTSEEGLGKGRYIFAYEQKKLPNTEPVLGIQRD</sequence>
<dbReference type="AlphaFoldDB" id="A0A9Q0XRG1"/>
<gene>
    <name evidence="1" type="ORF">JRQ81_018001</name>
</gene>
<dbReference type="EMBL" id="JAPFRF010000008">
    <property type="protein sequence ID" value="KAJ7324981.1"/>
    <property type="molecule type" value="Genomic_DNA"/>
</dbReference>
<reference evidence="1" key="1">
    <citation type="journal article" date="2023" name="DNA Res.">
        <title>Chromosome-level genome assembly of Phrynocephalus forsythii using third-generation DNA sequencing and Hi-C analysis.</title>
        <authorList>
            <person name="Qi Y."/>
            <person name="Zhao W."/>
            <person name="Zhao Y."/>
            <person name="Niu C."/>
            <person name="Cao S."/>
            <person name="Zhang Y."/>
        </authorList>
    </citation>
    <scope>NUCLEOTIDE SEQUENCE</scope>
    <source>
        <tissue evidence="1">Muscle</tissue>
    </source>
</reference>
<dbReference type="Proteomes" id="UP001142489">
    <property type="component" value="Unassembled WGS sequence"/>
</dbReference>
<name>A0A9Q0XRG1_9SAUR</name>